<accession>A0A9P1IF47</accession>
<evidence type="ECO:0000313" key="3">
    <source>
        <dbReference type="EMBL" id="CAI5444001.1"/>
    </source>
</evidence>
<evidence type="ECO:0000256" key="1">
    <source>
        <dbReference type="SAM" id="Coils"/>
    </source>
</evidence>
<comment type="caution">
    <text evidence="3">The sequence shown here is derived from an EMBL/GenBank/DDBJ whole genome shotgun (WGS) entry which is preliminary data.</text>
</comment>
<dbReference type="EMBL" id="CANHGI010000003">
    <property type="protein sequence ID" value="CAI5444001.1"/>
    <property type="molecule type" value="Genomic_DNA"/>
</dbReference>
<feature type="compositionally biased region" description="Acidic residues" evidence="2">
    <location>
        <begin position="178"/>
        <end position="191"/>
    </location>
</feature>
<sequence>MEDDVEEEWPRIPEGIVILTREQREAKLAEKRRQAEEAQKQLLEEVVENPLILEDVVVQDQDPIFSDFQTSATEDQAQNQEIQEISFDDVAEPKEPEICQILVDTVIEDEDVDLSTVVGNTVIPGIQEELEVQNEEKPIQEQPTVTQETTVIPKIEEEPSTVPQEPTVLHQIKNEPQPAEEEEEGEDEYDD</sequence>
<proteinExistence type="predicted"/>
<organism evidence="3 4">
    <name type="scientific">Caenorhabditis angaria</name>
    <dbReference type="NCBI Taxonomy" id="860376"/>
    <lineage>
        <taxon>Eukaryota</taxon>
        <taxon>Metazoa</taxon>
        <taxon>Ecdysozoa</taxon>
        <taxon>Nematoda</taxon>
        <taxon>Chromadorea</taxon>
        <taxon>Rhabditida</taxon>
        <taxon>Rhabditina</taxon>
        <taxon>Rhabditomorpha</taxon>
        <taxon>Rhabditoidea</taxon>
        <taxon>Rhabditidae</taxon>
        <taxon>Peloderinae</taxon>
        <taxon>Caenorhabditis</taxon>
    </lineage>
</organism>
<name>A0A9P1IF47_9PELO</name>
<feature type="region of interest" description="Disordered" evidence="2">
    <location>
        <begin position="134"/>
        <end position="191"/>
    </location>
</feature>
<dbReference type="AlphaFoldDB" id="A0A9P1IF47"/>
<protein>
    <submittedName>
        <fullName evidence="3">Uncharacterized protein</fullName>
    </submittedName>
</protein>
<keyword evidence="4" id="KW-1185">Reference proteome</keyword>
<feature type="coiled-coil region" evidence="1">
    <location>
        <begin position="19"/>
        <end position="48"/>
    </location>
</feature>
<gene>
    <name evidence="3" type="ORF">CAMP_LOCUS6638</name>
</gene>
<keyword evidence="1" id="KW-0175">Coiled coil</keyword>
<reference evidence="3" key="1">
    <citation type="submission" date="2022-11" db="EMBL/GenBank/DDBJ databases">
        <authorList>
            <person name="Kikuchi T."/>
        </authorList>
    </citation>
    <scope>NUCLEOTIDE SEQUENCE</scope>
    <source>
        <strain evidence="3">PS1010</strain>
    </source>
</reference>
<feature type="compositionally biased region" description="Low complexity" evidence="2">
    <location>
        <begin position="140"/>
        <end position="153"/>
    </location>
</feature>
<evidence type="ECO:0000256" key="2">
    <source>
        <dbReference type="SAM" id="MobiDB-lite"/>
    </source>
</evidence>
<evidence type="ECO:0000313" key="4">
    <source>
        <dbReference type="Proteomes" id="UP001152747"/>
    </source>
</evidence>
<dbReference type="Proteomes" id="UP001152747">
    <property type="component" value="Unassembled WGS sequence"/>
</dbReference>